<proteinExistence type="inferred from homology"/>
<dbReference type="InterPro" id="IPR045851">
    <property type="entry name" value="AMP-bd_C_sf"/>
</dbReference>
<comment type="similarity">
    <text evidence="1">Belongs to the ATP-dependent AMP-binding enzyme family.</text>
</comment>
<dbReference type="Gene3D" id="3.40.50.12780">
    <property type="entry name" value="N-terminal domain of ligase-like"/>
    <property type="match status" value="1"/>
</dbReference>
<evidence type="ECO:0000313" key="5">
    <source>
        <dbReference type="EMBL" id="PKG30161.1"/>
    </source>
</evidence>
<dbReference type="InterPro" id="IPR042099">
    <property type="entry name" value="ANL_N_sf"/>
</dbReference>
<comment type="caution">
    <text evidence="5">The sequence shown here is derived from an EMBL/GenBank/DDBJ whole genome shotgun (WGS) entry which is preliminary data.</text>
</comment>
<dbReference type="GO" id="GO:0031956">
    <property type="term" value="F:medium-chain fatty acid-CoA ligase activity"/>
    <property type="evidence" value="ECO:0007669"/>
    <property type="project" value="TreeGrafter"/>
</dbReference>
<dbReference type="PANTHER" id="PTHR43201">
    <property type="entry name" value="ACYL-COA SYNTHETASE"/>
    <property type="match status" value="1"/>
</dbReference>
<dbReference type="InterPro" id="IPR000873">
    <property type="entry name" value="AMP-dep_synth/lig_dom"/>
</dbReference>
<organism evidence="5 6">
    <name type="scientific">Cytobacillus horneckiae</name>
    <dbReference type="NCBI Taxonomy" id="549687"/>
    <lineage>
        <taxon>Bacteria</taxon>
        <taxon>Bacillati</taxon>
        <taxon>Bacillota</taxon>
        <taxon>Bacilli</taxon>
        <taxon>Bacillales</taxon>
        <taxon>Bacillaceae</taxon>
        <taxon>Cytobacillus</taxon>
    </lineage>
</organism>
<dbReference type="FunFam" id="3.30.300.30:FF:000008">
    <property type="entry name" value="2,3-dihydroxybenzoate-AMP ligase"/>
    <property type="match status" value="1"/>
</dbReference>
<dbReference type="NCBIfam" id="NF004837">
    <property type="entry name" value="PRK06187.1"/>
    <property type="match status" value="1"/>
</dbReference>
<evidence type="ECO:0000259" key="3">
    <source>
        <dbReference type="Pfam" id="PF00501"/>
    </source>
</evidence>
<dbReference type="PROSITE" id="PS00455">
    <property type="entry name" value="AMP_BINDING"/>
    <property type="match status" value="1"/>
</dbReference>
<evidence type="ECO:0000259" key="4">
    <source>
        <dbReference type="Pfam" id="PF13193"/>
    </source>
</evidence>
<dbReference type="PANTHER" id="PTHR43201:SF5">
    <property type="entry name" value="MEDIUM-CHAIN ACYL-COA LIGASE ACSF2, MITOCHONDRIAL"/>
    <property type="match status" value="1"/>
</dbReference>
<protein>
    <submittedName>
        <fullName evidence="5">Long-chain fatty acid--CoA ligase</fullName>
    </submittedName>
</protein>
<dbReference type="InterPro" id="IPR020845">
    <property type="entry name" value="AMP-binding_CS"/>
</dbReference>
<dbReference type="SUPFAM" id="SSF56801">
    <property type="entry name" value="Acetyl-CoA synthetase-like"/>
    <property type="match status" value="1"/>
</dbReference>
<evidence type="ECO:0000313" key="6">
    <source>
        <dbReference type="Proteomes" id="UP000233343"/>
    </source>
</evidence>
<gene>
    <name evidence="5" type="ORF">CWS20_03980</name>
</gene>
<reference evidence="5 6" key="1">
    <citation type="journal article" date="2010" name="Int. J. Syst. Evol. Microbiol.">
        <title>Bacillus horneckiae sp. nov., isolated from a spacecraft-assembly clean room.</title>
        <authorList>
            <person name="Vaishampayan P."/>
            <person name="Probst A."/>
            <person name="Krishnamurthi S."/>
            <person name="Ghosh S."/>
            <person name="Osman S."/>
            <person name="McDowall A."/>
            <person name="Ruckmani A."/>
            <person name="Mayilraj S."/>
            <person name="Venkateswaran K."/>
        </authorList>
    </citation>
    <scope>NUCLEOTIDE SEQUENCE [LARGE SCALE GENOMIC DNA]</scope>
    <source>
        <strain evidence="6">1PO1SC</strain>
    </source>
</reference>
<dbReference type="RefSeq" id="WP_066199998.1">
    <property type="nucleotide sequence ID" value="NZ_JAFDQP010000002.1"/>
</dbReference>
<feature type="domain" description="AMP-dependent synthetase/ligase" evidence="3">
    <location>
        <begin position="8"/>
        <end position="365"/>
    </location>
</feature>
<feature type="domain" description="AMP-binding enzyme C-terminal" evidence="4">
    <location>
        <begin position="415"/>
        <end position="490"/>
    </location>
</feature>
<evidence type="ECO:0000256" key="2">
    <source>
        <dbReference type="ARBA" id="ARBA00022598"/>
    </source>
</evidence>
<dbReference type="EMBL" id="PISD01000008">
    <property type="protein sequence ID" value="PKG30161.1"/>
    <property type="molecule type" value="Genomic_DNA"/>
</dbReference>
<dbReference type="InterPro" id="IPR025110">
    <property type="entry name" value="AMP-bd_C"/>
</dbReference>
<dbReference type="AlphaFoldDB" id="A0A2N0ZKW7"/>
<dbReference type="Gene3D" id="3.30.300.30">
    <property type="match status" value="1"/>
</dbReference>
<dbReference type="GO" id="GO:0006631">
    <property type="term" value="P:fatty acid metabolic process"/>
    <property type="evidence" value="ECO:0007669"/>
    <property type="project" value="TreeGrafter"/>
</dbReference>
<keyword evidence="2 5" id="KW-0436">Ligase</keyword>
<dbReference type="Pfam" id="PF00501">
    <property type="entry name" value="AMP-binding"/>
    <property type="match status" value="1"/>
</dbReference>
<evidence type="ECO:0000256" key="1">
    <source>
        <dbReference type="ARBA" id="ARBA00006432"/>
    </source>
</evidence>
<dbReference type="Pfam" id="PF13193">
    <property type="entry name" value="AMP-binding_C"/>
    <property type="match status" value="1"/>
</dbReference>
<sequence>MNIGSSLSRNARIMPEKDAIICNGKFYTYDQLNRIVNRFAHGLISLGIKKGDKVCLMMKNSEYFPIAQFASYKVGAVVIPINIRLTKSEVAYIVDHSDAKLIIFDSEFGELIEQSRSTKVIHCIAVHEANIEGHLPFNKILTENEKDPDVVVIQSDDSHILYTSGTTGKPKGALYDHYRGVLFVFNALGLHGVGLENRILHFMPFFFAGGFTALYKCIFLGQTAVIHQKFDAAEVLQSIEQYKINTFLAVPTMYNMLQQVPNKEQYDLSSIKVLQYGGAPMPPELIKQTMELFKTDQFINRCGLTEGGPGGIFLYPEDHKEKLGTSGKQRFLMEAKVVDKIGKSVIPGEIGELILRGDMIMKGYYKNPKATEEAIRDSWLYTGDMCSIDEDGYITLVDRKKDMIISGGINIYSVEVENILYSYDGVLDAAVIGLPDEKWGETVTAIIVPKPGYSINNANLIEFCRLHLAGYKIPRNIHYVDVLPRNASGKVLKYELRYQYLNGKSELHPFTNS</sequence>
<dbReference type="Proteomes" id="UP000233343">
    <property type="component" value="Unassembled WGS sequence"/>
</dbReference>
<keyword evidence="6" id="KW-1185">Reference proteome</keyword>
<accession>A0A2N0ZKW7</accession>
<name>A0A2N0ZKW7_9BACI</name>